<gene>
    <name evidence="4" type="ORF">MFFC18_10810</name>
</gene>
<dbReference type="PANTHER" id="PTHR24189">
    <property type="entry name" value="MYOTROPHIN"/>
    <property type="match status" value="1"/>
</dbReference>
<dbReference type="KEGG" id="mff:MFFC18_10810"/>
<dbReference type="InterPro" id="IPR036770">
    <property type="entry name" value="Ankyrin_rpt-contain_sf"/>
</dbReference>
<evidence type="ECO:0000256" key="2">
    <source>
        <dbReference type="ARBA" id="ARBA00023043"/>
    </source>
</evidence>
<dbReference type="Gene3D" id="1.25.40.20">
    <property type="entry name" value="Ankyrin repeat-containing domain"/>
    <property type="match status" value="4"/>
</dbReference>
<evidence type="ECO:0000313" key="5">
    <source>
        <dbReference type="Proteomes" id="UP000322214"/>
    </source>
</evidence>
<dbReference type="EMBL" id="CP042912">
    <property type="protein sequence ID" value="QEG21226.1"/>
    <property type="molecule type" value="Genomic_DNA"/>
</dbReference>
<dbReference type="Pfam" id="PF13857">
    <property type="entry name" value="Ank_5"/>
    <property type="match status" value="1"/>
</dbReference>
<dbReference type="PRINTS" id="PR01415">
    <property type="entry name" value="ANKYRIN"/>
</dbReference>
<organism evidence="4 5">
    <name type="scientific">Mariniblastus fucicola</name>
    <dbReference type="NCBI Taxonomy" id="980251"/>
    <lineage>
        <taxon>Bacteria</taxon>
        <taxon>Pseudomonadati</taxon>
        <taxon>Planctomycetota</taxon>
        <taxon>Planctomycetia</taxon>
        <taxon>Pirellulales</taxon>
        <taxon>Pirellulaceae</taxon>
        <taxon>Mariniblastus</taxon>
    </lineage>
</organism>
<dbReference type="AlphaFoldDB" id="A0A5B9P9A7"/>
<dbReference type="Pfam" id="PF12796">
    <property type="entry name" value="Ank_2"/>
    <property type="match status" value="1"/>
</dbReference>
<evidence type="ECO:0000313" key="4">
    <source>
        <dbReference type="EMBL" id="QEG21226.1"/>
    </source>
</evidence>
<evidence type="ECO:0000256" key="3">
    <source>
        <dbReference type="PROSITE-ProRule" id="PRU00023"/>
    </source>
</evidence>
<dbReference type="Pfam" id="PF00023">
    <property type="entry name" value="Ank"/>
    <property type="match status" value="2"/>
</dbReference>
<keyword evidence="5" id="KW-1185">Reference proteome</keyword>
<dbReference type="InterPro" id="IPR002110">
    <property type="entry name" value="Ankyrin_rpt"/>
</dbReference>
<feature type="repeat" description="ANK" evidence="3">
    <location>
        <begin position="539"/>
        <end position="571"/>
    </location>
</feature>
<keyword evidence="2 3" id="KW-0040">ANK repeat</keyword>
<feature type="repeat" description="ANK" evidence="3">
    <location>
        <begin position="575"/>
        <end position="604"/>
    </location>
</feature>
<reference evidence="4 5" key="1">
    <citation type="submission" date="2019-08" db="EMBL/GenBank/DDBJ databases">
        <title>Deep-cultivation of Planctomycetes and their phenomic and genomic characterization uncovers novel biology.</title>
        <authorList>
            <person name="Wiegand S."/>
            <person name="Jogler M."/>
            <person name="Boedeker C."/>
            <person name="Pinto D."/>
            <person name="Vollmers J."/>
            <person name="Rivas-Marin E."/>
            <person name="Kohn T."/>
            <person name="Peeters S.H."/>
            <person name="Heuer A."/>
            <person name="Rast P."/>
            <person name="Oberbeckmann S."/>
            <person name="Bunk B."/>
            <person name="Jeske O."/>
            <person name="Meyerdierks A."/>
            <person name="Storesund J.E."/>
            <person name="Kallscheuer N."/>
            <person name="Luecker S."/>
            <person name="Lage O.M."/>
            <person name="Pohl T."/>
            <person name="Merkel B.J."/>
            <person name="Hornburger P."/>
            <person name="Mueller R.-W."/>
            <person name="Bruemmer F."/>
            <person name="Labrenz M."/>
            <person name="Spormann A.M."/>
            <person name="Op den Camp H."/>
            <person name="Overmann J."/>
            <person name="Amann R."/>
            <person name="Jetten M.S.M."/>
            <person name="Mascher T."/>
            <person name="Medema M.H."/>
            <person name="Devos D.P."/>
            <person name="Kaster A.-K."/>
            <person name="Ovreas L."/>
            <person name="Rohde M."/>
            <person name="Galperin M.Y."/>
            <person name="Jogler C."/>
        </authorList>
    </citation>
    <scope>NUCLEOTIDE SEQUENCE [LARGE SCALE GENOMIC DNA]</scope>
    <source>
        <strain evidence="4 5">FC18</strain>
    </source>
</reference>
<dbReference type="PROSITE" id="PS50088">
    <property type="entry name" value="ANK_REPEAT"/>
    <property type="match status" value="3"/>
</dbReference>
<dbReference type="STRING" id="980251.GCA_001642875_01859"/>
<proteinExistence type="predicted"/>
<accession>A0A5B9P9A7</accession>
<name>A0A5B9P9A7_9BACT</name>
<keyword evidence="1" id="KW-0677">Repeat</keyword>
<feature type="repeat" description="ANK" evidence="3">
    <location>
        <begin position="64"/>
        <end position="96"/>
    </location>
</feature>
<dbReference type="InterPro" id="IPR050745">
    <property type="entry name" value="Multifunctional_regulatory"/>
</dbReference>
<dbReference type="Proteomes" id="UP000322214">
    <property type="component" value="Chromosome"/>
</dbReference>
<dbReference type="PROSITE" id="PS50297">
    <property type="entry name" value="ANK_REP_REGION"/>
    <property type="match status" value="3"/>
</dbReference>
<protein>
    <submittedName>
        <fullName evidence="4">Ankyrin repeats (3 copies)</fullName>
    </submittedName>
</protein>
<dbReference type="SUPFAM" id="SSF48403">
    <property type="entry name" value="Ankyrin repeat"/>
    <property type="match status" value="2"/>
</dbReference>
<dbReference type="PANTHER" id="PTHR24189:SF50">
    <property type="entry name" value="ANKYRIN REPEAT AND SOCS BOX PROTEIN 2"/>
    <property type="match status" value="1"/>
</dbReference>
<sequence length="635" mass="70788">MIAVSTRSLHLTLLILILFVSELRAQTWHPFEGSPQEFLQKGQPEEALRIMMSNPKWISLGDSRGRTPLHYAAKLNLPDVAKWLLENGADVNAAAKKNTSLTYSGTRSRVQEILKRPYGETALMFARTREMAKLLLDRGADINAVNELGETPLFLTQSPEVAKYLIANVSDLELKDNFGQTALQSVTKSIENGRFRVDEEDRKAYWRRRSEIAFELIKAGAECDIESAICLGDLVQVKRKYRPGPNNEYSFALKTAVRVGQVEIFKYLLAEESIDFNKPKLGYDSLFHHALKHPAIVKLFIENGADVNATLGLSGGMSGMHIIGLKALVIHHAVNVSAPPASIKLILDAGADPFDQCESINGLRDGESDLVTPIDVAFWHSAFGDNSEIVLALIGHEKFQIDEKGQRQELFDRYLFQCFGMEKSTDLVKIMIDKGANPKARFNGFSALQANWLSYELIGGKRVAATNQSCFDVANLLIEKGLKQDLETSVMFGDLQAVERLLAQGERLKDDCHYNAIGICIKERRPEMLQCLLESGVKIEEGPLAWAAAMGQRQIVEMLLQHGADVNEHDRFFGTPLHRAVRVGHTDIVKLLLENGADPEVKDGKGKTALQVCDDPKRRVEIQTIFETYANESKD</sequence>
<dbReference type="SMART" id="SM00248">
    <property type="entry name" value="ANK"/>
    <property type="match status" value="11"/>
</dbReference>
<evidence type="ECO:0000256" key="1">
    <source>
        <dbReference type="ARBA" id="ARBA00022737"/>
    </source>
</evidence>